<dbReference type="InterPro" id="IPR006677">
    <property type="entry name" value="tRNA_intron_Endonuc_cat-like"/>
</dbReference>
<dbReference type="CDD" id="cd22363">
    <property type="entry name" value="tRNA-intron_lyase_C"/>
    <property type="match status" value="1"/>
</dbReference>
<evidence type="ECO:0000256" key="3">
    <source>
        <dbReference type="ARBA" id="ARBA00034031"/>
    </source>
</evidence>
<protein>
    <recommendedName>
        <fullName evidence="2">tRNA-intron lyase</fullName>
        <ecNumber evidence="2">4.6.1.16</ecNumber>
    </recommendedName>
</protein>
<proteinExistence type="inferred from homology"/>
<dbReference type="EMBL" id="JBICCN010000254">
    <property type="protein sequence ID" value="KAL3083384.1"/>
    <property type="molecule type" value="Genomic_DNA"/>
</dbReference>
<comment type="caution">
    <text evidence="6">The sequence shown here is derived from an EMBL/GenBank/DDBJ whole genome shotgun (WGS) entry which is preliminary data.</text>
</comment>
<evidence type="ECO:0000256" key="1">
    <source>
        <dbReference type="ARBA" id="ARBA00008078"/>
    </source>
</evidence>
<dbReference type="GO" id="GO:0000213">
    <property type="term" value="F:tRNA-intron lyase activity"/>
    <property type="evidence" value="ECO:0007669"/>
    <property type="project" value="UniProtKB-EC"/>
</dbReference>
<evidence type="ECO:0000256" key="2">
    <source>
        <dbReference type="ARBA" id="ARBA00012573"/>
    </source>
</evidence>
<keyword evidence="7" id="KW-1185">Reference proteome</keyword>
<dbReference type="GO" id="GO:0005634">
    <property type="term" value="C:nucleus"/>
    <property type="evidence" value="ECO:0007669"/>
    <property type="project" value="UniProtKB-ARBA"/>
</dbReference>
<comment type="similarity">
    <text evidence="1">Belongs to the tRNA-intron endonuclease family.</text>
</comment>
<dbReference type="AlphaFoldDB" id="A0ABD2ITS0"/>
<name>A0ABD2ITS0_HETSC</name>
<dbReference type="EC" id="4.6.1.16" evidence="2"/>
<dbReference type="SUPFAM" id="SSF53032">
    <property type="entry name" value="tRNA-intron endonuclease catalytic domain-like"/>
    <property type="match status" value="1"/>
</dbReference>
<dbReference type="Pfam" id="PF01974">
    <property type="entry name" value="tRNA_int_endo"/>
    <property type="match status" value="1"/>
</dbReference>
<dbReference type="InterPro" id="IPR011856">
    <property type="entry name" value="tRNA_endonuc-like_dom_sf"/>
</dbReference>
<feature type="region of interest" description="Disordered" evidence="4">
    <location>
        <begin position="65"/>
        <end position="91"/>
    </location>
</feature>
<organism evidence="6 7">
    <name type="scientific">Heterodera schachtii</name>
    <name type="common">Sugarbeet cyst nematode worm</name>
    <name type="synonym">Tylenchus schachtii</name>
    <dbReference type="NCBI Taxonomy" id="97005"/>
    <lineage>
        <taxon>Eukaryota</taxon>
        <taxon>Metazoa</taxon>
        <taxon>Ecdysozoa</taxon>
        <taxon>Nematoda</taxon>
        <taxon>Chromadorea</taxon>
        <taxon>Rhabditida</taxon>
        <taxon>Tylenchina</taxon>
        <taxon>Tylenchomorpha</taxon>
        <taxon>Tylenchoidea</taxon>
        <taxon>Heteroderidae</taxon>
        <taxon>Heteroderinae</taxon>
        <taxon>Heterodera</taxon>
    </lineage>
</organism>
<dbReference type="PANTHER" id="PTHR21227">
    <property type="entry name" value="TRNA-SPLICING ENDONUCLEASE SUBUNIT SEN2"/>
    <property type="match status" value="1"/>
</dbReference>
<sequence length="374" mass="41547">MNTEMSGSLARNNFHFGTNTLLCPDRDLGFLTLVLSFPILAVKFKLLKTKEMDEMALTQKEHLADRRHRNVRPSPAPVLPDSEEKGEDAARATVSSGGAEIVVADANHAIRLYAMGNFGTFVGQRMNFANLCCFKTDSVDKTTKQEGQQMKDGSEPLVEQQQKSAKTNEEGGEEDTAKRKAKESAAEWIARTTGGGALLHLSPEEALYLSHDLKLLTLSSKQNDATLADYSPEQFFADLCVFHPNFASILYRYLVYRYFRRLCWVVRDGISFGVDFLLYKCSVDEYHSSAGVRIVHSAHEPIATETSIGALQRELANCKKRLLLANVVGLPGKLQNLRLTQLGVANVQVLSMSIWNANRSRISDLDGQELQADD</sequence>
<feature type="region of interest" description="Disordered" evidence="4">
    <location>
        <begin position="144"/>
        <end position="180"/>
    </location>
</feature>
<dbReference type="InterPro" id="IPR006676">
    <property type="entry name" value="tRNA_splic"/>
</dbReference>
<evidence type="ECO:0000259" key="5">
    <source>
        <dbReference type="Pfam" id="PF01974"/>
    </source>
</evidence>
<gene>
    <name evidence="6" type="ORF">niasHS_011186</name>
</gene>
<dbReference type="Gene3D" id="3.40.1350.10">
    <property type="match status" value="1"/>
</dbReference>
<comment type="catalytic activity">
    <reaction evidence="3">
        <text>pretRNA = a 3'-half-tRNA molecule with a 5'-OH end + a 5'-half-tRNA molecule with a 2',3'-cyclic phosphate end + an intron with a 2',3'-cyclic phosphate and a 5'-hydroxyl terminus.</text>
        <dbReference type="EC" id="4.6.1.16"/>
    </reaction>
</comment>
<feature type="domain" description="tRNA intron endonuclease catalytic" evidence="5">
    <location>
        <begin position="252"/>
        <end position="327"/>
    </location>
</feature>
<reference evidence="6 7" key="1">
    <citation type="submission" date="2024-10" db="EMBL/GenBank/DDBJ databases">
        <authorList>
            <person name="Kim D."/>
        </authorList>
    </citation>
    <scope>NUCLEOTIDE SEQUENCE [LARGE SCALE GENOMIC DNA]</scope>
    <source>
        <strain evidence="6">Taebaek</strain>
    </source>
</reference>
<dbReference type="InterPro" id="IPR036167">
    <property type="entry name" value="tRNA_intron_Endo_cat-like_sf"/>
</dbReference>
<accession>A0ABD2ITS0</accession>
<evidence type="ECO:0000256" key="4">
    <source>
        <dbReference type="SAM" id="MobiDB-lite"/>
    </source>
</evidence>
<dbReference type="Proteomes" id="UP001620645">
    <property type="component" value="Unassembled WGS sequence"/>
</dbReference>
<evidence type="ECO:0000313" key="7">
    <source>
        <dbReference type="Proteomes" id="UP001620645"/>
    </source>
</evidence>
<dbReference type="PANTHER" id="PTHR21227:SF0">
    <property type="entry name" value="TRNA-SPLICING ENDONUCLEASE SUBUNIT SEN2"/>
    <property type="match status" value="1"/>
</dbReference>
<evidence type="ECO:0000313" key="6">
    <source>
        <dbReference type="EMBL" id="KAL3083384.1"/>
    </source>
</evidence>